<evidence type="ECO:0000256" key="1">
    <source>
        <dbReference type="ARBA" id="ARBA00004567"/>
    </source>
</evidence>
<comment type="subunit">
    <text evidence="9">Component of the nuclear pore complex (NPC).</text>
</comment>
<sequence>MRAETRGIKTAPLNEPDNVILESEGIVEDLNTRIQRCPAQRDTVLAEAASQLTGLWSKASNTVTKPGSMGPESSDGVTNANYLASLLLQLYYPHSNKSAKPATRNPRSLISTERATTAVPVPKALLEWLETYHKPFPDDYDYVRAFRPTPSAQEAFWDVLFANILRGKLGRAARLLENAGWEHACTAEEDKAYSGYTDQQIEYIDEVVDDCIKVLEACPGYKHDDWDVRSLEWTTFRQRAIAMLEKLASLAEGDGEQEENMFERSMRGRGQSLSSSVRKAESKVPWSIYENLKLVYGILTGSVEEVMMTAQDWLEGSLYLTIWWDGTNEEDMNESLSKSSTRRRTVQSDRLVDGLPKDAYRVRLARAFDGLTANPQDSVFQIDTLDLVQLGLGCVLEGSLTELVDLLRTWSMPVTVSVVELGTLGRWIECVGPRNKGGLGFDSNNLLAMSVTQGPPDGLDVDQLLSEYADLLAAKREVDAKEGWELSVAVLNRLDQTPAADDRIGNLLQRLDLAEEARVGKVLQVCDDLGQVEQRRNIAKRFADSLDQQGLQVAGTILMYYARAQAETELKDRISTLTASCLAQSAAFPQQSALDETLAALISKDRPAMKALAKIDLEAATLLSSQLSGYATLRRYYDIRDQEIYISQGIHIEQPLRSLERRRAAASALFATITSAADCISGGLYDPEVESVVPADGILTLLGESLPLLGGGQRIFTEQQIYALLSIVEDFHASPFRIKENADSLLTKSLELYKDEASTAFRASKGKKSKIDLSASSSWDMIGSVMAQSQSGEWTKITRAWDWRQGLLAIGDEVDRALVVRLVREGLVKEVAAGWGGSLKW</sequence>
<dbReference type="Pfam" id="PF07575">
    <property type="entry name" value="Nucleopor_Nup85"/>
    <property type="match status" value="1"/>
</dbReference>
<evidence type="ECO:0000256" key="5">
    <source>
        <dbReference type="ARBA" id="ARBA00022927"/>
    </source>
</evidence>
<dbReference type="eggNOG" id="ENOG502S1N1">
    <property type="taxonomic scope" value="Eukaryota"/>
</dbReference>
<comment type="function">
    <text evidence="9">Functions as a component of the nuclear pore complex (NPC).</text>
</comment>
<dbReference type="PANTHER" id="PTHR13373">
    <property type="entry name" value="FROUNT PROTEIN-RELATED"/>
    <property type="match status" value="1"/>
</dbReference>
<proteinExistence type="inferred from homology"/>
<comment type="subcellular location">
    <subcellularLocation>
        <location evidence="1 9">Nucleus</location>
        <location evidence="1 9">Nuclear pore complex</location>
    </subcellularLocation>
</comment>
<keyword evidence="3 9" id="KW-0813">Transport</keyword>
<reference evidence="10 11" key="2">
    <citation type="journal article" date="2012" name="PLoS Pathog.">
        <title>Diverse lifestyles and strategies of plant pathogenesis encoded in the genomes of eighteen Dothideomycetes fungi.</title>
        <authorList>
            <person name="Ohm R.A."/>
            <person name="Feau N."/>
            <person name="Henrissat B."/>
            <person name="Schoch C.L."/>
            <person name="Horwitz B.A."/>
            <person name="Barry K.W."/>
            <person name="Condon B.J."/>
            <person name="Copeland A.C."/>
            <person name="Dhillon B."/>
            <person name="Glaser F."/>
            <person name="Hesse C.N."/>
            <person name="Kosti I."/>
            <person name="LaButti K."/>
            <person name="Lindquist E.A."/>
            <person name="Lucas S."/>
            <person name="Salamov A.A."/>
            <person name="Bradshaw R.E."/>
            <person name="Ciuffetti L."/>
            <person name="Hamelin R.C."/>
            <person name="Kema G.H.J."/>
            <person name="Lawrence C."/>
            <person name="Scott J.A."/>
            <person name="Spatafora J.W."/>
            <person name="Turgeon B.G."/>
            <person name="de Wit P.J.G.M."/>
            <person name="Zhong S."/>
            <person name="Goodwin S.B."/>
            <person name="Grigoriev I.V."/>
        </authorList>
    </citation>
    <scope>NUCLEOTIDE SEQUENCE [LARGE SCALE GENOMIC DNA]</scope>
    <source>
        <strain evidence="11">NZE10 / CBS 128990</strain>
    </source>
</reference>
<evidence type="ECO:0000256" key="2">
    <source>
        <dbReference type="ARBA" id="ARBA00005573"/>
    </source>
</evidence>
<dbReference type="HOGENOM" id="CLU_002336_1_0_1"/>
<keyword evidence="6 9" id="KW-0811">Translocation</keyword>
<comment type="similarity">
    <text evidence="2 9">Belongs to the nucleoporin Nup85 family.</text>
</comment>
<dbReference type="GO" id="GO:0017056">
    <property type="term" value="F:structural constituent of nuclear pore"/>
    <property type="evidence" value="ECO:0007669"/>
    <property type="project" value="TreeGrafter"/>
</dbReference>
<dbReference type="PANTHER" id="PTHR13373:SF21">
    <property type="entry name" value="NUCLEAR PORE COMPLEX PROTEIN NUP85"/>
    <property type="match status" value="1"/>
</dbReference>
<dbReference type="EMBL" id="KB446537">
    <property type="protein sequence ID" value="EME46549.1"/>
    <property type="molecule type" value="Genomic_DNA"/>
</dbReference>
<protein>
    <recommendedName>
        <fullName evidence="9">Nuclear pore complex protein Nup85</fullName>
    </recommendedName>
</protein>
<evidence type="ECO:0000256" key="6">
    <source>
        <dbReference type="ARBA" id="ARBA00023010"/>
    </source>
</evidence>
<evidence type="ECO:0000313" key="11">
    <source>
        <dbReference type="Proteomes" id="UP000016933"/>
    </source>
</evidence>
<dbReference type="InterPro" id="IPR011502">
    <property type="entry name" value="Nucleoporin_Nup85"/>
</dbReference>
<keyword evidence="5 9" id="KW-0653">Protein transport</keyword>
<reference evidence="11" key="1">
    <citation type="journal article" date="2012" name="PLoS Genet.">
        <title>The genomes of the fungal plant pathogens Cladosporium fulvum and Dothistroma septosporum reveal adaptation to different hosts and lifestyles but also signatures of common ancestry.</title>
        <authorList>
            <person name="de Wit P.J.G.M."/>
            <person name="van der Burgt A."/>
            <person name="Oekmen B."/>
            <person name="Stergiopoulos I."/>
            <person name="Abd-Elsalam K.A."/>
            <person name="Aerts A.L."/>
            <person name="Bahkali A.H."/>
            <person name="Beenen H.G."/>
            <person name="Chettri P."/>
            <person name="Cox M.P."/>
            <person name="Datema E."/>
            <person name="de Vries R.P."/>
            <person name="Dhillon B."/>
            <person name="Ganley A.R."/>
            <person name="Griffiths S.A."/>
            <person name="Guo Y."/>
            <person name="Hamelin R.C."/>
            <person name="Henrissat B."/>
            <person name="Kabir M.S."/>
            <person name="Jashni M.K."/>
            <person name="Kema G."/>
            <person name="Klaubauf S."/>
            <person name="Lapidus A."/>
            <person name="Levasseur A."/>
            <person name="Lindquist E."/>
            <person name="Mehrabi R."/>
            <person name="Ohm R.A."/>
            <person name="Owen T.J."/>
            <person name="Salamov A."/>
            <person name="Schwelm A."/>
            <person name="Schijlen E."/>
            <person name="Sun H."/>
            <person name="van den Burg H.A."/>
            <person name="van Ham R.C.H.J."/>
            <person name="Zhang S."/>
            <person name="Goodwin S.B."/>
            <person name="Grigoriev I.V."/>
            <person name="Collemare J."/>
            <person name="Bradshaw R.E."/>
        </authorList>
    </citation>
    <scope>NUCLEOTIDE SEQUENCE [LARGE SCALE GENOMIC DNA]</scope>
    <source>
        <strain evidence="11">NZE10 / CBS 128990</strain>
    </source>
</reference>
<dbReference type="STRING" id="675120.N1PVW4"/>
<dbReference type="OrthoDB" id="5422384at2759"/>
<accession>N1PVW4</accession>
<keyword evidence="9" id="KW-0472">Membrane</keyword>
<gene>
    <name evidence="10" type="ORF">DOTSEDRAFT_148840</name>
</gene>
<evidence type="ECO:0000256" key="4">
    <source>
        <dbReference type="ARBA" id="ARBA00022816"/>
    </source>
</evidence>
<keyword evidence="8 9" id="KW-0539">Nucleus</keyword>
<name>N1PVW4_DOTSN</name>
<keyword evidence="11" id="KW-1185">Reference proteome</keyword>
<keyword evidence="4 9" id="KW-0509">mRNA transport</keyword>
<dbReference type="Proteomes" id="UP000016933">
    <property type="component" value="Unassembled WGS sequence"/>
</dbReference>
<dbReference type="GO" id="GO:0006406">
    <property type="term" value="P:mRNA export from nucleus"/>
    <property type="evidence" value="ECO:0007669"/>
    <property type="project" value="TreeGrafter"/>
</dbReference>
<keyword evidence="7 9" id="KW-0906">Nuclear pore complex</keyword>
<evidence type="ECO:0000313" key="10">
    <source>
        <dbReference type="EMBL" id="EME46549.1"/>
    </source>
</evidence>
<dbReference type="GO" id="GO:0031080">
    <property type="term" value="C:nuclear pore outer ring"/>
    <property type="evidence" value="ECO:0007669"/>
    <property type="project" value="TreeGrafter"/>
</dbReference>
<evidence type="ECO:0000256" key="3">
    <source>
        <dbReference type="ARBA" id="ARBA00022448"/>
    </source>
</evidence>
<dbReference type="GO" id="GO:0031965">
    <property type="term" value="C:nuclear membrane"/>
    <property type="evidence" value="ECO:0007669"/>
    <property type="project" value="UniProtKB-UniRule"/>
</dbReference>
<dbReference type="GO" id="GO:0045893">
    <property type="term" value="P:positive regulation of DNA-templated transcription"/>
    <property type="evidence" value="ECO:0007669"/>
    <property type="project" value="TreeGrafter"/>
</dbReference>
<evidence type="ECO:0000256" key="8">
    <source>
        <dbReference type="ARBA" id="ARBA00023242"/>
    </source>
</evidence>
<organism evidence="10 11">
    <name type="scientific">Dothistroma septosporum (strain NZE10 / CBS 128990)</name>
    <name type="common">Red band needle blight fungus</name>
    <name type="synonym">Mycosphaerella pini</name>
    <dbReference type="NCBI Taxonomy" id="675120"/>
    <lineage>
        <taxon>Eukaryota</taxon>
        <taxon>Fungi</taxon>
        <taxon>Dikarya</taxon>
        <taxon>Ascomycota</taxon>
        <taxon>Pezizomycotina</taxon>
        <taxon>Dothideomycetes</taxon>
        <taxon>Dothideomycetidae</taxon>
        <taxon>Mycosphaerellales</taxon>
        <taxon>Mycosphaerellaceae</taxon>
        <taxon>Dothistroma</taxon>
    </lineage>
</organism>
<evidence type="ECO:0000256" key="7">
    <source>
        <dbReference type="ARBA" id="ARBA00023132"/>
    </source>
</evidence>
<dbReference type="AlphaFoldDB" id="N1PVW4"/>
<dbReference type="OMA" id="YKPSPAC"/>
<evidence type="ECO:0000256" key="9">
    <source>
        <dbReference type="RuleBase" id="RU365073"/>
    </source>
</evidence>
<dbReference type="GO" id="GO:0006606">
    <property type="term" value="P:protein import into nucleus"/>
    <property type="evidence" value="ECO:0007669"/>
    <property type="project" value="TreeGrafter"/>
</dbReference>